<reference evidence="3" key="1">
    <citation type="submission" date="2023-06" db="EMBL/GenBank/DDBJ databases">
        <title>Genome-scale phylogeny and comparative genomics of the fungal order Sordariales.</title>
        <authorList>
            <consortium name="Lawrence Berkeley National Laboratory"/>
            <person name="Hensen N."/>
            <person name="Bonometti L."/>
            <person name="Westerberg I."/>
            <person name="Brannstrom I.O."/>
            <person name="Guillou S."/>
            <person name="Cros-Aarteil S."/>
            <person name="Calhoun S."/>
            <person name="Haridas S."/>
            <person name="Kuo A."/>
            <person name="Mondo S."/>
            <person name="Pangilinan J."/>
            <person name="Riley R."/>
            <person name="Labutti K."/>
            <person name="Andreopoulos B."/>
            <person name="Lipzen A."/>
            <person name="Chen C."/>
            <person name="Yanf M."/>
            <person name="Daum C."/>
            <person name="Ng V."/>
            <person name="Clum A."/>
            <person name="Steindorff A."/>
            <person name="Ohm R."/>
            <person name="Martin F."/>
            <person name="Silar P."/>
            <person name="Natvig D."/>
            <person name="Lalanne C."/>
            <person name="Gautier V."/>
            <person name="Ament-Velasquez S.L."/>
            <person name="Kruys A."/>
            <person name="Hutchinson M.I."/>
            <person name="Powell A.J."/>
            <person name="Barry K."/>
            <person name="Miller A.N."/>
            <person name="Grigoriev I.V."/>
            <person name="Debuchy R."/>
            <person name="Gladieux P."/>
            <person name="Thoren M.H."/>
            <person name="Johannesson H."/>
        </authorList>
    </citation>
    <scope>NUCLEOTIDE SEQUENCE</scope>
    <source>
        <strain evidence="3">8032-3</strain>
    </source>
</reference>
<feature type="region of interest" description="Disordered" evidence="1">
    <location>
        <begin position="525"/>
        <end position="575"/>
    </location>
</feature>
<dbReference type="AlphaFoldDB" id="A0AAJ0FFQ7"/>
<dbReference type="GO" id="GO:0003677">
    <property type="term" value="F:DNA binding"/>
    <property type="evidence" value="ECO:0007669"/>
    <property type="project" value="InterPro"/>
</dbReference>
<dbReference type="Proteomes" id="UP001244011">
    <property type="component" value="Unassembled WGS sequence"/>
</dbReference>
<comment type="caution">
    <text evidence="3">The sequence shown here is derived from an EMBL/GenBank/DDBJ whole genome shotgun (WGS) entry which is preliminary data.</text>
</comment>
<dbReference type="RefSeq" id="XP_060281990.1">
    <property type="nucleotide sequence ID" value="XM_060422083.1"/>
</dbReference>
<dbReference type="GeneID" id="85305270"/>
<feature type="compositionally biased region" description="Low complexity" evidence="1">
    <location>
        <begin position="525"/>
        <end position="543"/>
    </location>
</feature>
<organism evidence="3 4">
    <name type="scientific">Phialemonium atrogriseum</name>
    <dbReference type="NCBI Taxonomy" id="1093897"/>
    <lineage>
        <taxon>Eukaryota</taxon>
        <taxon>Fungi</taxon>
        <taxon>Dikarya</taxon>
        <taxon>Ascomycota</taxon>
        <taxon>Pezizomycotina</taxon>
        <taxon>Sordariomycetes</taxon>
        <taxon>Sordariomycetidae</taxon>
        <taxon>Cephalothecales</taxon>
        <taxon>Cephalothecaceae</taxon>
        <taxon>Phialemonium</taxon>
    </lineage>
</organism>
<dbReference type="InterPro" id="IPR009057">
    <property type="entry name" value="Homeodomain-like_sf"/>
</dbReference>
<proteinExistence type="predicted"/>
<feature type="domain" description="HTH psq-type" evidence="2">
    <location>
        <begin position="138"/>
        <end position="188"/>
    </location>
</feature>
<feature type="compositionally biased region" description="Polar residues" evidence="1">
    <location>
        <begin position="263"/>
        <end position="273"/>
    </location>
</feature>
<evidence type="ECO:0000259" key="2">
    <source>
        <dbReference type="Pfam" id="PF04218"/>
    </source>
</evidence>
<feature type="region of interest" description="Disordered" evidence="1">
    <location>
        <begin position="318"/>
        <end position="470"/>
    </location>
</feature>
<gene>
    <name evidence="3" type="ORF">QBC33DRAFT_135386</name>
</gene>
<sequence>MHNQIIGSSGMDQESRIAQANNTYGHDPWVDMSTAYHHQTTMPDYGTGFSYMPPITHGLPSESLHRMPPPPPPQHMSQTQTTHPQLPMLIMPSHATWPSMLTNPNSYASHSAPPVAIPPVTAPLKQAKLPAIHAPSQPRKTLTDDDRRRMCQYAEDHPNTKQTEIGAMFGVERSTVSKVLRNKEKYLFPEDRSSSPIKRTKAKGVDVEKALTNYIRNAQKSGAVVSDSDIKEKTNIPDSIQGSSPSLTPSQPSSAISPASPSGHRSQSPLSANRSEDDKEGMSSFMDFTTDHGAYKHSNSQSTATSLSSAFTDATASSFPGSALSPTTPFNFSPDPNMGDFLASKQLGPGDASSNFHRPRSQTFPTLDLECMNQPQTTEPLTPRYHHVSSATAPSSAIDSPAGHEIPAPHFGSLDHHHHHHHHQHHHSMASPQLRHSSSNGSMAAAAARSKATTPISATSPSSPTQEDARRAADTLLSFIQNAAASGAGGAGFVDQSEYMAVVRLTEKLRLHHQSSSSSQIAAGGKAAAAGEEMPTTTTTTTTMGGLSRIPEGDSEMPNASPGMMPKMEPTPLGA</sequence>
<evidence type="ECO:0000256" key="1">
    <source>
        <dbReference type="SAM" id="MobiDB-lite"/>
    </source>
</evidence>
<name>A0AAJ0FFQ7_9PEZI</name>
<dbReference type="Pfam" id="PF04218">
    <property type="entry name" value="CENP-B_N"/>
    <property type="match status" value="1"/>
</dbReference>
<dbReference type="SUPFAM" id="SSF46689">
    <property type="entry name" value="Homeodomain-like"/>
    <property type="match status" value="1"/>
</dbReference>
<feature type="compositionally biased region" description="Basic residues" evidence="1">
    <location>
        <begin position="416"/>
        <end position="428"/>
    </location>
</feature>
<feature type="compositionally biased region" description="Polar residues" evidence="1">
    <location>
        <begin position="389"/>
        <end position="398"/>
    </location>
</feature>
<protein>
    <recommendedName>
        <fullName evidence="2">HTH psq-type domain-containing protein</fullName>
    </recommendedName>
</protein>
<feature type="compositionally biased region" description="Low complexity" evidence="1">
    <location>
        <begin position="243"/>
        <end position="262"/>
    </location>
</feature>
<feature type="compositionally biased region" description="Low complexity" evidence="1">
    <location>
        <begin position="437"/>
        <end position="465"/>
    </location>
</feature>
<keyword evidence="4" id="KW-1185">Reference proteome</keyword>
<dbReference type="EMBL" id="MU839014">
    <property type="protein sequence ID" value="KAK1765777.1"/>
    <property type="molecule type" value="Genomic_DNA"/>
</dbReference>
<evidence type="ECO:0000313" key="3">
    <source>
        <dbReference type="EMBL" id="KAK1765777.1"/>
    </source>
</evidence>
<evidence type="ECO:0000313" key="4">
    <source>
        <dbReference type="Proteomes" id="UP001244011"/>
    </source>
</evidence>
<dbReference type="InterPro" id="IPR007889">
    <property type="entry name" value="HTH_Psq"/>
</dbReference>
<accession>A0AAJ0FFQ7</accession>
<feature type="compositionally biased region" description="Polar residues" evidence="1">
    <location>
        <begin position="352"/>
        <end position="365"/>
    </location>
</feature>
<dbReference type="Gene3D" id="1.10.10.60">
    <property type="entry name" value="Homeodomain-like"/>
    <property type="match status" value="1"/>
</dbReference>
<feature type="region of interest" description="Disordered" evidence="1">
    <location>
        <begin position="222"/>
        <end position="288"/>
    </location>
</feature>